<proteinExistence type="inferred from homology"/>
<reference evidence="2 3" key="1">
    <citation type="submission" date="2019-01" db="EMBL/GenBank/DDBJ databases">
        <title>Egibacter rhizosphaerae EGI 80759T.</title>
        <authorList>
            <person name="Chen D.-D."/>
            <person name="Tian Y."/>
            <person name="Jiao J.-Y."/>
            <person name="Zhang X.-T."/>
            <person name="Zhang Y.-G."/>
            <person name="Zhang Y."/>
            <person name="Xiao M."/>
            <person name="Shu W.-S."/>
            <person name="Li W.-J."/>
        </authorList>
    </citation>
    <scope>NUCLEOTIDE SEQUENCE [LARGE SCALE GENOMIC DNA]</scope>
    <source>
        <strain evidence="2 3">EGI 80759</strain>
    </source>
</reference>
<dbReference type="PANTHER" id="PTHR10788">
    <property type="entry name" value="TREHALOSE-6-PHOSPHATE SYNTHASE"/>
    <property type="match status" value="1"/>
</dbReference>
<sequence>MQTDQLLIASNRGPVRFAYDENGDLESRRGFGGLVTALGGALQDEPGTWVSVALSDTDRRVAAEHPGTFEVDADGSRFRLSLVDPGYERFEAYYNRIANELLWFTVHGMWNAPYEPHRPWSSDWRDGYLPVNRQVAEAVLEAGGDRPEVHLHDYHLLTAGRTIRAHWPEAPILSYIHTPWARPRELAMLPDEVARDALEGLLQADVVVTSAPEWSSALRRCTHETLGARLSGETVEHEWGRTRVTDVVLGVDETALVSAADAPATREAGERLDASRDGRRLIVRVDRTDLSKNIARGLQAFELLLERHPEHRERVQHLAICNPSRQSVPAYRAYVEHCEQLAARIAERFGEQTIDLRVVDDYPAAIAALQRYDVLLANPVRDGTNLVAKEGPALNHADGVLVLSREAGAVTTLSGGAITVNPFDVEDQAAALHLALTMDAGERAERANRLRGAVTIGAPEEWLGEQRRLLREAVEARRG</sequence>
<dbReference type="SUPFAM" id="SSF53756">
    <property type="entry name" value="UDP-Glycosyltransferase/glycogen phosphorylase"/>
    <property type="match status" value="1"/>
</dbReference>
<evidence type="ECO:0000313" key="3">
    <source>
        <dbReference type="Proteomes" id="UP000291469"/>
    </source>
</evidence>
<dbReference type="Gene3D" id="3.40.50.2000">
    <property type="entry name" value="Glycogen Phosphorylase B"/>
    <property type="match status" value="2"/>
</dbReference>
<gene>
    <name evidence="2" type="ORF">ER308_00980</name>
</gene>
<dbReference type="GO" id="GO:0005992">
    <property type="term" value="P:trehalose biosynthetic process"/>
    <property type="evidence" value="ECO:0007669"/>
    <property type="project" value="InterPro"/>
</dbReference>
<evidence type="ECO:0000256" key="1">
    <source>
        <dbReference type="ARBA" id="ARBA00008799"/>
    </source>
</evidence>
<dbReference type="InterPro" id="IPR001830">
    <property type="entry name" value="Glyco_trans_20"/>
</dbReference>
<dbReference type="EMBL" id="CP036402">
    <property type="protein sequence ID" value="QBI18283.1"/>
    <property type="molecule type" value="Genomic_DNA"/>
</dbReference>
<name>A0A411YAN2_9ACTN</name>
<comment type="similarity">
    <text evidence="1">Belongs to the glycosyltransferase 20 family.</text>
</comment>
<accession>A0A411YAN2</accession>
<dbReference type="Proteomes" id="UP000291469">
    <property type="component" value="Chromosome"/>
</dbReference>
<dbReference type="GO" id="GO:0003825">
    <property type="term" value="F:alpha,alpha-trehalose-phosphate synthase (UDP-forming) activity"/>
    <property type="evidence" value="ECO:0007669"/>
    <property type="project" value="TreeGrafter"/>
</dbReference>
<evidence type="ECO:0000313" key="2">
    <source>
        <dbReference type="EMBL" id="QBI18283.1"/>
    </source>
</evidence>
<organism evidence="2 3">
    <name type="scientific">Egibacter rhizosphaerae</name>
    <dbReference type="NCBI Taxonomy" id="1670831"/>
    <lineage>
        <taxon>Bacteria</taxon>
        <taxon>Bacillati</taxon>
        <taxon>Actinomycetota</taxon>
        <taxon>Nitriliruptoria</taxon>
        <taxon>Egibacterales</taxon>
        <taxon>Egibacteraceae</taxon>
        <taxon>Egibacter</taxon>
    </lineage>
</organism>
<dbReference type="OrthoDB" id="9761633at2"/>
<dbReference type="KEGG" id="erz:ER308_00980"/>
<protein>
    <submittedName>
        <fullName evidence="2">Trehalose-6-phosphate synthase</fullName>
    </submittedName>
</protein>
<keyword evidence="3" id="KW-1185">Reference proteome</keyword>
<dbReference type="Pfam" id="PF00982">
    <property type="entry name" value="Glyco_transf_20"/>
    <property type="match status" value="1"/>
</dbReference>
<dbReference type="RefSeq" id="WP_131153281.1">
    <property type="nucleotide sequence ID" value="NZ_CP036402.1"/>
</dbReference>
<dbReference type="AlphaFoldDB" id="A0A411YAN2"/>
<dbReference type="PANTHER" id="PTHR10788:SF106">
    <property type="entry name" value="BCDNA.GH08860"/>
    <property type="match status" value="1"/>
</dbReference>